<keyword evidence="2" id="KW-1133">Transmembrane helix</keyword>
<evidence type="ECO:0000313" key="3">
    <source>
        <dbReference type="EMBL" id="VFB01539.1"/>
    </source>
</evidence>
<organism evidence="3 4">
    <name type="scientific">Nocardia cyriacigeorgica</name>
    <dbReference type="NCBI Taxonomy" id="135487"/>
    <lineage>
        <taxon>Bacteria</taxon>
        <taxon>Bacillati</taxon>
        <taxon>Actinomycetota</taxon>
        <taxon>Actinomycetes</taxon>
        <taxon>Mycobacteriales</taxon>
        <taxon>Nocardiaceae</taxon>
        <taxon>Nocardia</taxon>
    </lineage>
</organism>
<evidence type="ECO:0000256" key="1">
    <source>
        <dbReference type="SAM" id="MobiDB-lite"/>
    </source>
</evidence>
<feature type="compositionally biased region" description="Pro residues" evidence="1">
    <location>
        <begin position="43"/>
        <end position="54"/>
    </location>
</feature>
<dbReference type="RefSeq" id="WP_104361466.1">
    <property type="nucleotide sequence ID" value="NZ_CP026746.1"/>
</dbReference>
<keyword evidence="2" id="KW-0472">Membrane</keyword>
<evidence type="ECO:0000313" key="4">
    <source>
        <dbReference type="Proteomes" id="UP000290439"/>
    </source>
</evidence>
<name>A0A2L2JLN7_9NOCA</name>
<dbReference type="AlphaFoldDB" id="A0A2L2JLN7"/>
<evidence type="ECO:0000256" key="2">
    <source>
        <dbReference type="SAM" id="Phobius"/>
    </source>
</evidence>
<protein>
    <submittedName>
        <fullName evidence="3">Uncharacterized protein</fullName>
    </submittedName>
</protein>
<accession>A0A2L2JLN7</accession>
<proteinExistence type="predicted"/>
<feature type="transmembrane region" description="Helical" evidence="2">
    <location>
        <begin position="12"/>
        <end position="35"/>
    </location>
</feature>
<sequence length="63" mass="6586">MRAPTTRQRLAAIAGRIVTTVLAVLATVLFSYLLLHAGGPAAPTAPPTPAPPTPQIERFSISH</sequence>
<dbReference type="GeneID" id="57067352"/>
<gene>
    <name evidence="3" type="ORF">NCTC10797_05358</name>
</gene>
<reference evidence="3 4" key="1">
    <citation type="submission" date="2019-02" db="EMBL/GenBank/DDBJ databases">
        <authorList>
            <consortium name="Pathogen Informatics"/>
        </authorList>
    </citation>
    <scope>NUCLEOTIDE SEQUENCE [LARGE SCALE GENOMIC DNA]</scope>
    <source>
        <strain evidence="3 4">3012STDY6756504</strain>
    </source>
</reference>
<dbReference type="Proteomes" id="UP000290439">
    <property type="component" value="Chromosome"/>
</dbReference>
<feature type="region of interest" description="Disordered" evidence="1">
    <location>
        <begin position="41"/>
        <end position="63"/>
    </location>
</feature>
<keyword evidence="2" id="KW-0812">Transmembrane</keyword>
<dbReference type="EMBL" id="LR215973">
    <property type="protein sequence ID" value="VFB01539.1"/>
    <property type="molecule type" value="Genomic_DNA"/>
</dbReference>